<evidence type="ECO:0000259" key="1">
    <source>
        <dbReference type="Pfam" id="PF06568"/>
    </source>
</evidence>
<accession>A0A2V2LQ18</accession>
<dbReference type="Pfam" id="PF06568">
    <property type="entry name" value="YjiS-like"/>
    <property type="match status" value="1"/>
</dbReference>
<evidence type="ECO:0000313" key="2">
    <source>
        <dbReference type="EMBL" id="PWR03663.1"/>
    </source>
</evidence>
<gene>
    <name evidence="2" type="ORF">DKT77_05575</name>
</gene>
<reference evidence="2 3" key="1">
    <citation type="submission" date="2018-05" db="EMBL/GenBank/DDBJ databases">
        <title>Rhodobacteraceae gen. nov., sp. nov. isolated from sea water.</title>
        <authorList>
            <person name="Ren Y."/>
        </authorList>
    </citation>
    <scope>NUCLEOTIDE SEQUENCE [LARGE SCALE GENOMIC DNA]</scope>
    <source>
        <strain evidence="2 3">TG-679</strain>
    </source>
</reference>
<dbReference type="AlphaFoldDB" id="A0A2V2LQ18"/>
<organism evidence="2 3">
    <name type="scientific">Meridianimarinicoccus roseus</name>
    <dbReference type="NCBI Taxonomy" id="2072018"/>
    <lineage>
        <taxon>Bacteria</taxon>
        <taxon>Pseudomonadati</taxon>
        <taxon>Pseudomonadota</taxon>
        <taxon>Alphaproteobacteria</taxon>
        <taxon>Rhodobacterales</taxon>
        <taxon>Paracoccaceae</taxon>
        <taxon>Meridianimarinicoccus</taxon>
    </lineage>
</organism>
<evidence type="ECO:0000313" key="3">
    <source>
        <dbReference type="Proteomes" id="UP000245680"/>
    </source>
</evidence>
<protein>
    <submittedName>
        <fullName evidence="2">DUF1127 domain-containing protein</fullName>
    </submittedName>
</protein>
<sequence>MDVLRTQRARRAAFRRTYDELSVLNDRELNDLGISRADISTIARQAASEI</sequence>
<feature type="domain" description="YjiS-like" evidence="1">
    <location>
        <begin position="4"/>
        <end position="39"/>
    </location>
</feature>
<dbReference type="EMBL" id="QGKU01000025">
    <property type="protein sequence ID" value="PWR03663.1"/>
    <property type="molecule type" value="Genomic_DNA"/>
</dbReference>
<proteinExistence type="predicted"/>
<keyword evidence="3" id="KW-1185">Reference proteome</keyword>
<name>A0A2V2LQ18_9RHOB</name>
<dbReference type="OrthoDB" id="8244198at2"/>
<dbReference type="InterPro" id="IPR009506">
    <property type="entry name" value="YjiS-like"/>
</dbReference>
<comment type="caution">
    <text evidence="2">The sequence shown here is derived from an EMBL/GenBank/DDBJ whole genome shotgun (WGS) entry which is preliminary data.</text>
</comment>
<dbReference type="Proteomes" id="UP000245680">
    <property type="component" value="Unassembled WGS sequence"/>
</dbReference>